<keyword evidence="4" id="KW-1185">Reference proteome</keyword>
<sequence length="147" mass="16981">MKSTDINNSLRRKCRFVKTLSEQMNGLEGVENSICTPTLQPPPLSEGWSVLLLLSKQKWYLKERDRHRNTIICFYLLSLFLFNQPLLESIIHLADKYRAMRKLRKLFDGERGREGLGSRGRGRGFVRKSDETKEHSTGKQRTLKGGA</sequence>
<keyword evidence="2" id="KW-0812">Transmembrane</keyword>
<dbReference type="AlphaFoldDB" id="A0AAV4YFF1"/>
<protein>
    <submittedName>
        <fullName evidence="3">Uncharacterized protein</fullName>
    </submittedName>
</protein>
<dbReference type="EMBL" id="BPLR01019209">
    <property type="protein sequence ID" value="GIZ05114.1"/>
    <property type="molecule type" value="Genomic_DNA"/>
</dbReference>
<evidence type="ECO:0000313" key="4">
    <source>
        <dbReference type="Proteomes" id="UP001054945"/>
    </source>
</evidence>
<accession>A0AAV4YFF1</accession>
<name>A0AAV4YFF1_CAEEX</name>
<dbReference type="Proteomes" id="UP001054945">
    <property type="component" value="Unassembled WGS sequence"/>
</dbReference>
<gene>
    <name evidence="3" type="ORF">CEXT_172041</name>
</gene>
<keyword evidence="2" id="KW-1133">Transmembrane helix</keyword>
<keyword evidence="2" id="KW-0472">Membrane</keyword>
<feature type="region of interest" description="Disordered" evidence="1">
    <location>
        <begin position="113"/>
        <end position="147"/>
    </location>
</feature>
<evidence type="ECO:0000313" key="3">
    <source>
        <dbReference type="EMBL" id="GIZ05114.1"/>
    </source>
</evidence>
<proteinExistence type="predicted"/>
<reference evidence="3 4" key="1">
    <citation type="submission" date="2021-06" db="EMBL/GenBank/DDBJ databases">
        <title>Caerostris extrusa draft genome.</title>
        <authorList>
            <person name="Kono N."/>
            <person name="Arakawa K."/>
        </authorList>
    </citation>
    <scope>NUCLEOTIDE SEQUENCE [LARGE SCALE GENOMIC DNA]</scope>
</reference>
<evidence type="ECO:0000256" key="1">
    <source>
        <dbReference type="SAM" id="MobiDB-lite"/>
    </source>
</evidence>
<feature type="compositionally biased region" description="Basic and acidic residues" evidence="1">
    <location>
        <begin position="127"/>
        <end position="137"/>
    </location>
</feature>
<evidence type="ECO:0000256" key="2">
    <source>
        <dbReference type="SAM" id="Phobius"/>
    </source>
</evidence>
<comment type="caution">
    <text evidence="3">The sequence shown here is derived from an EMBL/GenBank/DDBJ whole genome shotgun (WGS) entry which is preliminary data.</text>
</comment>
<feature type="transmembrane region" description="Helical" evidence="2">
    <location>
        <begin position="69"/>
        <end position="94"/>
    </location>
</feature>
<organism evidence="3 4">
    <name type="scientific">Caerostris extrusa</name>
    <name type="common">Bark spider</name>
    <name type="synonym">Caerostris bankana</name>
    <dbReference type="NCBI Taxonomy" id="172846"/>
    <lineage>
        <taxon>Eukaryota</taxon>
        <taxon>Metazoa</taxon>
        <taxon>Ecdysozoa</taxon>
        <taxon>Arthropoda</taxon>
        <taxon>Chelicerata</taxon>
        <taxon>Arachnida</taxon>
        <taxon>Araneae</taxon>
        <taxon>Araneomorphae</taxon>
        <taxon>Entelegynae</taxon>
        <taxon>Araneoidea</taxon>
        <taxon>Araneidae</taxon>
        <taxon>Caerostris</taxon>
    </lineage>
</organism>